<dbReference type="PANTHER" id="PTHR36503:SF2">
    <property type="entry name" value="BLR2408 PROTEIN"/>
    <property type="match status" value="1"/>
</dbReference>
<gene>
    <name evidence="2" type="ORF">IQ251_15695</name>
</gene>
<reference evidence="2" key="1">
    <citation type="submission" date="2020-10" db="EMBL/GenBank/DDBJ databases">
        <title>Diversity and distribution of actinomycetes associated with coral in the coast of Hainan.</title>
        <authorList>
            <person name="Li F."/>
        </authorList>
    </citation>
    <scope>NUCLEOTIDE SEQUENCE</scope>
    <source>
        <strain evidence="2">HNM0983</strain>
    </source>
</reference>
<dbReference type="Gene3D" id="3.10.180.10">
    <property type="entry name" value="2,3-Dihydroxybiphenyl 1,2-Dioxygenase, domain 1"/>
    <property type="match status" value="1"/>
</dbReference>
<comment type="caution">
    <text evidence="2">The sequence shown here is derived from an EMBL/GenBank/DDBJ whole genome shotgun (WGS) entry which is preliminary data.</text>
</comment>
<dbReference type="PROSITE" id="PS51819">
    <property type="entry name" value="VOC"/>
    <property type="match status" value="1"/>
</dbReference>
<keyword evidence="3" id="KW-1185">Reference proteome</keyword>
<dbReference type="Pfam" id="PF22677">
    <property type="entry name" value="Ble-like_N"/>
    <property type="match status" value="1"/>
</dbReference>
<organism evidence="2 3">
    <name type="scientific">Saccharopolyspora montiporae</name>
    <dbReference type="NCBI Taxonomy" id="2781240"/>
    <lineage>
        <taxon>Bacteria</taxon>
        <taxon>Bacillati</taxon>
        <taxon>Actinomycetota</taxon>
        <taxon>Actinomycetes</taxon>
        <taxon>Pseudonocardiales</taxon>
        <taxon>Pseudonocardiaceae</taxon>
        <taxon>Saccharopolyspora</taxon>
    </lineage>
</organism>
<dbReference type="Proteomes" id="UP000598360">
    <property type="component" value="Unassembled WGS sequence"/>
</dbReference>
<sequence>MKTFINLPVSDLDRSKRFFTELGFDFDPEVTDENASCVILGQDSYVMLLTESFFGRFTRHEVVDATRATEVIIALNVDSRGEVDDLVGRALAAGAELGIDAIDEGPMYSRNFHDPDGHLWEAFYMDPSAFSAD</sequence>
<accession>A0A929G122</accession>
<evidence type="ECO:0000259" key="1">
    <source>
        <dbReference type="PROSITE" id="PS51819"/>
    </source>
</evidence>
<dbReference type="InterPro" id="IPR037523">
    <property type="entry name" value="VOC_core"/>
</dbReference>
<dbReference type="RefSeq" id="WP_193929338.1">
    <property type="nucleotide sequence ID" value="NZ_JADEYC010000027.1"/>
</dbReference>
<evidence type="ECO:0000313" key="3">
    <source>
        <dbReference type="Proteomes" id="UP000598360"/>
    </source>
</evidence>
<dbReference type="InterPro" id="IPR029068">
    <property type="entry name" value="Glyas_Bleomycin-R_OHBP_Dase"/>
</dbReference>
<dbReference type="PANTHER" id="PTHR36503">
    <property type="entry name" value="BLR2520 PROTEIN"/>
    <property type="match status" value="1"/>
</dbReference>
<name>A0A929G122_9PSEU</name>
<evidence type="ECO:0000313" key="2">
    <source>
        <dbReference type="EMBL" id="MBE9375894.1"/>
    </source>
</evidence>
<protein>
    <submittedName>
        <fullName evidence="2">Glyoxalase</fullName>
    </submittedName>
</protein>
<dbReference type="EMBL" id="JADEYC010000027">
    <property type="protein sequence ID" value="MBE9375894.1"/>
    <property type="molecule type" value="Genomic_DNA"/>
</dbReference>
<proteinExistence type="predicted"/>
<dbReference type="AlphaFoldDB" id="A0A929G122"/>
<dbReference type="SUPFAM" id="SSF54593">
    <property type="entry name" value="Glyoxalase/Bleomycin resistance protein/Dihydroxybiphenyl dioxygenase"/>
    <property type="match status" value="1"/>
</dbReference>
<feature type="domain" description="VOC" evidence="1">
    <location>
        <begin position="1"/>
        <end position="125"/>
    </location>
</feature>
<dbReference type="InterPro" id="IPR053863">
    <property type="entry name" value="Glyoxy/Ble-like_N"/>
</dbReference>